<comment type="caution">
    <text evidence="2">The sequence shown here is derived from an EMBL/GenBank/DDBJ whole genome shotgun (WGS) entry which is preliminary data.</text>
</comment>
<dbReference type="AlphaFoldDB" id="A0A1A6GUC7"/>
<organism evidence="2 3">
    <name type="scientific">Neotoma lepida</name>
    <name type="common">Desert woodrat</name>
    <dbReference type="NCBI Taxonomy" id="56216"/>
    <lineage>
        <taxon>Eukaryota</taxon>
        <taxon>Metazoa</taxon>
        <taxon>Chordata</taxon>
        <taxon>Craniata</taxon>
        <taxon>Vertebrata</taxon>
        <taxon>Euteleostomi</taxon>
        <taxon>Mammalia</taxon>
        <taxon>Eutheria</taxon>
        <taxon>Euarchontoglires</taxon>
        <taxon>Glires</taxon>
        <taxon>Rodentia</taxon>
        <taxon>Myomorpha</taxon>
        <taxon>Muroidea</taxon>
        <taxon>Cricetidae</taxon>
        <taxon>Neotominae</taxon>
        <taxon>Neotoma</taxon>
    </lineage>
</organism>
<feature type="region of interest" description="Disordered" evidence="1">
    <location>
        <begin position="193"/>
        <end position="217"/>
    </location>
</feature>
<gene>
    <name evidence="2" type="ORF">A6R68_01526</name>
</gene>
<evidence type="ECO:0008006" key="4">
    <source>
        <dbReference type="Google" id="ProtNLM"/>
    </source>
</evidence>
<dbReference type="Proteomes" id="UP000092124">
    <property type="component" value="Unassembled WGS sequence"/>
</dbReference>
<keyword evidence="3" id="KW-1185">Reference proteome</keyword>
<dbReference type="InterPro" id="IPR036179">
    <property type="entry name" value="Ig-like_dom_sf"/>
</dbReference>
<proteinExistence type="predicted"/>
<evidence type="ECO:0000313" key="2">
    <source>
        <dbReference type="EMBL" id="OBS69933.1"/>
    </source>
</evidence>
<dbReference type="OrthoDB" id="8923679at2759"/>
<evidence type="ECO:0000256" key="1">
    <source>
        <dbReference type="SAM" id="MobiDB-lite"/>
    </source>
</evidence>
<evidence type="ECO:0000313" key="3">
    <source>
        <dbReference type="Proteomes" id="UP000092124"/>
    </source>
</evidence>
<name>A0A1A6GUC7_NEOLE</name>
<dbReference type="STRING" id="56216.A0A1A6GUC7"/>
<dbReference type="EMBL" id="LZPO01066587">
    <property type="protein sequence ID" value="OBS69933.1"/>
    <property type="molecule type" value="Genomic_DNA"/>
</dbReference>
<dbReference type="SUPFAM" id="SSF48726">
    <property type="entry name" value="Immunoglobulin"/>
    <property type="match status" value="1"/>
</dbReference>
<protein>
    <recommendedName>
        <fullName evidence="4">Ig-like domain-containing protein</fullName>
    </recommendedName>
</protein>
<accession>A0A1A6GUC7</accession>
<feature type="non-terminal residue" evidence="2">
    <location>
        <position position="217"/>
    </location>
</feature>
<reference evidence="2 3" key="1">
    <citation type="submission" date="2016-06" db="EMBL/GenBank/DDBJ databases">
        <title>The Draft Genome Sequence and Annotation of the Desert Woodrat Neotoma lepida.</title>
        <authorList>
            <person name="Campbell M."/>
            <person name="Oakeson K.F."/>
            <person name="Yandell M."/>
            <person name="Halpert J.R."/>
            <person name="Dearing D."/>
        </authorList>
    </citation>
    <scope>NUCLEOTIDE SEQUENCE [LARGE SCALE GENOMIC DNA]</scope>
    <source>
        <strain evidence="2">417</strain>
        <tissue evidence="2">Liver</tissue>
    </source>
</reference>
<sequence length="217" mass="23796">MGALLQRKSEVQVAYMGNFMDTDQRKTVSQGHAAILNLVPIISCPRPQVTWFREGHKIIPSSRIWPGSVTEGYLVNTSRSDCGLYLEADTLSNTLIYFSEHGFVQLRHGGDSPRPPRNVCLLATSGAASWLVGPLPDAATGPYSSLVPYHRFHFLHSSGSTPSTTHTSSYLDSWPMCGLCSSLALGHTLLNPPLQSPPNAAPPQRGSRPLPWQYREK</sequence>